<dbReference type="SUPFAM" id="SSF88723">
    <property type="entry name" value="PIN domain-like"/>
    <property type="match status" value="1"/>
</dbReference>
<sequence>MGIPHLTRHLLPHAQPVWLRNSDSPNNQHHDKSSTATYTDNNIVSSVVIDGPALVYHVYHRLLSWSDSGGLNPVDAQPRADEVSIGVMQFLVTLGALRVRVEKIYFDGALPLSKRDTRMERVEKSRQKLESFCRDTAGGFKMSSVRRTPLDVRPAKLFGRRPVPARLRELPETTFMVPTVIEDLKRRWSRVEIGRCAREFAGVTANGDDGNNAESIFAGLTEIVPGEADVYCAAAARTYNCAVLTGDSDLLVHDLGPEGSVIFLDSIESSEIQETSTDGCTSIMTIRATQLRPASIAKSLGVVSIQRLAYELKRDPYSSFSTLIQRAKSTTGVVEDSASYIAFMKEFSLQNEAETDTHAPTVWSQKSHRPITDPKLSELYAQYESSDFSTPQKPPHIYLPILIESHDRRAAWMQGSDLRLLAYSLSNLKSTTGRLRNEAVTEHMRKGRRIAPVQLTLLSQGEIEQGLGAFLGQVRNLTATYQADDDGRGSSDPNTLTFWTAFALHDILAQMEPDERPSLGKVRRFLELGYCGEKLEWGDIHLQAQVVVIMYSIRMLREVICLGKGKGKVFDDDGWLGGSVRDVDSELVGFPWLRDFTRGRGLVGISTECARKVVEGVFALLDECDGDGCAEEAGGLEGNSNGEAGLTAEGEEERVTTASSSKKRKKRKTSNGGAEGVMPTHTKGGGNGSGSKRKQMTNMFDILRQVGD</sequence>
<comment type="similarity">
    <text evidence="1">Belongs to the asteroid family.</text>
</comment>
<dbReference type="PANTHER" id="PTHR15665">
    <property type="entry name" value="ASTEROID PROTEIN"/>
    <property type="match status" value="1"/>
</dbReference>
<dbReference type="InterPro" id="IPR039436">
    <property type="entry name" value="Asteroid_dom"/>
</dbReference>
<feature type="region of interest" description="Disordered" evidence="2">
    <location>
        <begin position="633"/>
        <end position="708"/>
    </location>
</feature>
<dbReference type="InterPro" id="IPR029060">
    <property type="entry name" value="PIN-like_dom_sf"/>
</dbReference>
<dbReference type="InterPro" id="IPR026832">
    <property type="entry name" value="Asteroid"/>
</dbReference>
<proteinExistence type="inferred from homology"/>
<name>A0A2B7YAB4_9EURO</name>
<dbReference type="Gene3D" id="3.40.50.1010">
    <property type="entry name" value="5'-nuclease"/>
    <property type="match status" value="1"/>
</dbReference>
<evidence type="ECO:0000256" key="2">
    <source>
        <dbReference type="SAM" id="MobiDB-lite"/>
    </source>
</evidence>
<protein>
    <recommendedName>
        <fullName evidence="3">Asteroid domain-containing protein</fullName>
    </recommendedName>
</protein>
<dbReference type="Pfam" id="PF12813">
    <property type="entry name" value="XPG_I_2"/>
    <property type="match status" value="1"/>
</dbReference>
<comment type="caution">
    <text evidence="4">The sequence shown here is derived from an EMBL/GenBank/DDBJ whole genome shotgun (WGS) entry which is preliminary data.</text>
</comment>
<feature type="domain" description="Asteroid" evidence="3">
    <location>
        <begin position="173"/>
        <end position="456"/>
    </location>
</feature>
<dbReference type="Proteomes" id="UP000223968">
    <property type="component" value="Unassembled WGS sequence"/>
</dbReference>
<accession>A0A2B7YAB4</accession>
<evidence type="ECO:0000259" key="3">
    <source>
        <dbReference type="Pfam" id="PF12813"/>
    </source>
</evidence>
<organism evidence="4 5">
    <name type="scientific">Helicocarpus griseus UAMH5409</name>
    <dbReference type="NCBI Taxonomy" id="1447875"/>
    <lineage>
        <taxon>Eukaryota</taxon>
        <taxon>Fungi</taxon>
        <taxon>Dikarya</taxon>
        <taxon>Ascomycota</taxon>
        <taxon>Pezizomycotina</taxon>
        <taxon>Eurotiomycetes</taxon>
        <taxon>Eurotiomycetidae</taxon>
        <taxon>Onygenales</taxon>
        <taxon>Ajellomycetaceae</taxon>
        <taxon>Helicocarpus</taxon>
    </lineage>
</organism>
<evidence type="ECO:0000313" key="4">
    <source>
        <dbReference type="EMBL" id="PGH17537.1"/>
    </source>
</evidence>
<dbReference type="STRING" id="1447875.A0A2B7YAB4"/>
<dbReference type="EMBL" id="PDNB01000010">
    <property type="protein sequence ID" value="PGH17537.1"/>
    <property type="molecule type" value="Genomic_DNA"/>
</dbReference>
<evidence type="ECO:0000313" key="5">
    <source>
        <dbReference type="Proteomes" id="UP000223968"/>
    </source>
</evidence>
<evidence type="ECO:0000256" key="1">
    <source>
        <dbReference type="ARBA" id="ARBA00007398"/>
    </source>
</evidence>
<dbReference type="PANTHER" id="PTHR15665:SF1">
    <property type="entry name" value="PROTEIN ASTEROID HOMOLOG 1"/>
    <property type="match status" value="1"/>
</dbReference>
<reference evidence="4 5" key="1">
    <citation type="submission" date="2017-10" db="EMBL/GenBank/DDBJ databases">
        <title>Comparative genomics in systemic dimorphic fungi from Ajellomycetaceae.</title>
        <authorList>
            <person name="Munoz J.F."/>
            <person name="Mcewen J.G."/>
            <person name="Clay O.K."/>
            <person name="Cuomo C.A."/>
        </authorList>
    </citation>
    <scope>NUCLEOTIDE SEQUENCE [LARGE SCALE GENOMIC DNA]</scope>
    <source>
        <strain evidence="4 5">UAMH5409</strain>
    </source>
</reference>
<keyword evidence="5" id="KW-1185">Reference proteome</keyword>
<gene>
    <name evidence="4" type="ORF">AJ79_01137</name>
</gene>
<dbReference type="AlphaFoldDB" id="A0A2B7YAB4"/>
<dbReference type="OrthoDB" id="5297549at2759"/>
<dbReference type="CDD" id="cd18675">
    <property type="entry name" value="PIN_SpAst1-like"/>
    <property type="match status" value="1"/>
</dbReference>